<dbReference type="AlphaFoldDB" id="A0AAD9H6B0"/>
<dbReference type="EMBL" id="MU843015">
    <property type="protein sequence ID" value="KAK2023050.1"/>
    <property type="molecule type" value="Genomic_DNA"/>
</dbReference>
<evidence type="ECO:0000313" key="2">
    <source>
        <dbReference type="Proteomes" id="UP001232148"/>
    </source>
</evidence>
<accession>A0AAD9H6B0</accession>
<gene>
    <name evidence="1" type="ORF">LX32DRAFT_165621</name>
</gene>
<comment type="caution">
    <text evidence="1">The sequence shown here is derived from an EMBL/GenBank/DDBJ whole genome shotgun (WGS) entry which is preliminary data.</text>
</comment>
<keyword evidence="2" id="KW-1185">Reference proteome</keyword>
<name>A0AAD9H6B0_9PEZI</name>
<protein>
    <submittedName>
        <fullName evidence="1">Uncharacterized protein</fullName>
    </submittedName>
</protein>
<evidence type="ECO:0000313" key="1">
    <source>
        <dbReference type="EMBL" id="KAK2023050.1"/>
    </source>
</evidence>
<reference evidence="1" key="1">
    <citation type="submission" date="2021-06" db="EMBL/GenBank/DDBJ databases">
        <title>Comparative genomics, transcriptomics and evolutionary studies reveal genomic signatures of adaptation to plant cell wall in hemibiotrophic fungi.</title>
        <authorList>
            <consortium name="DOE Joint Genome Institute"/>
            <person name="Baroncelli R."/>
            <person name="Diaz J.F."/>
            <person name="Benocci T."/>
            <person name="Peng M."/>
            <person name="Battaglia E."/>
            <person name="Haridas S."/>
            <person name="Andreopoulos W."/>
            <person name="Labutti K."/>
            <person name="Pangilinan J."/>
            <person name="Floch G.L."/>
            <person name="Makela M.R."/>
            <person name="Henrissat B."/>
            <person name="Grigoriev I.V."/>
            <person name="Crouch J.A."/>
            <person name="De Vries R.P."/>
            <person name="Sukno S.A."/>
            <person name="Thon M.R."/>
        </authorList>
    </citation>
    <scope>NUCLEOTIDE SEQUENCE</scope>
    <source>
        <strain evidence="1">MAFF235873</strain>
    </source>
</reference>
<sequence length="222" mass="24476">MRTTVCHRDLVSWLASFPSPLHGRLPCPDILVRAKAAERPGGAGDPRWPVSRDAQEARVFASQPDECDARKPLMPFPTEQVLSPSATTQGESAPQSRIRLTKYVHHSMRIFAGPATSLTHCPDPRRLQVLISCPFTTPDPSRFARTVLPNPISSHAKYVTITTYNVSKTRPLCHCRPSPMTSSKAIADPEGPEPTPLLPLYYALLAPRHPRFLGISAFHSIS</sequence>
<proteinExistence type="predicted"/>
<organism evidence="1 2">
    <name type="scientific">Colletotrichum zoysiae</name>
    <dbReference type="NCBI Taxonomy" id="1216348"/>
    <lineage>
        <taxon>Eukaryota</taxon>
        <taxon>Fungi</taxon>
        <taxon>Dikarya</taxon>
        <taxon>Ascomycota</taxon>
        <taxon>Pezizomycotina</taxon>
        <taxon>Sordariomycetes</taxon>
        <taxon>Hypocreomycetidae</taxon>
        <taxon>Glomerellales</taxon>
        <taxon>Glomerellaceae</taxon>
        <taxon>Colletotrichum</taxon>
        <taxon>Colletotrichum graminicola species complex</taxon>
    </lineage>
</organism>
<dbReference type="Proteomes" id="UP001232148">
    <property type="component" value="Unassembled WGS sequence"/>
</dbReference>